<dbReference type="AlphaFoldDB" id="A0AAV7MWX5"/>
<dbReference type="Proteomes" id="UP001066276">
    <property type="component" value="Chromosome 9"/>
</dbReference>
<evidence type="ECO:0000313" key="3">
    <source>
        <dbReference type="Proteomes" id="UP001066276"/>
    </source>
</evidence>
<dbReference type="EMBL" id="JANPWB010000013">
    <property type="protein sequence ID" value="KAJ1108216.1"/>
    <property type="molecule type" value="Genomic_DNA"/>
</dbReference>
<accession>A0AAV7MWX5</accession>
<keyword evidence="3" id="KW-1185">Reference proteome</keyword>
<protein>
    <submittedName>
        <fullName evidence="2">Uncharacterized protein</fullName>
    </submittedName>
</protein>
<evidence type="ECO:0000313" key="2">
    <source>
        <dbReference type="EMBL" id="KAJ1108216.1"/>
    </source>
</evidence>
<feature type="region of interest" description="Disordered" evidence="1">
    <location>
        <begin position="1"/>
        <end position="67"/>
    </location>
</feature>
<reference evidence="2" key="1">
    <citation type="journal article" date="2022" name="bioRxiv">
        <title>Sequencing and chromosome-scale assembly of the giantPleurodeles waltlgenome.</title>
        <authorList>
            <person name="Brown T."/>
            <person name="Elewa A."/>
            <person name="Iarovenko S."/>
            <person name="Subramanian E."/>
            <person name="Araus A.J."/>
            <person name="Petzold A."/>
            <person name="Susuki M."/>
            <person name="Suzuki K.-i.T."/>
            <person name="Hayashi T."/>
            <person name="Toyoda A."/>
            <person name="Oliveira C."/>
            <person name="Osipova E."/>
            <person name="Leigh N.D."/>
            <person name="Simon A."/>
            <person name="Yun M.H."/>
        </authorList>
    </citation>
    <scope>NUCLEOTIDE SEQUENCE</scope>
    <source>
        <strain evidence="2">20211129_DDA</strain>
        <tissue evidence="2">Liver</tissue>
    </source>
</reference>
<proteinExistence type="predicted"/>
<evidence type="ECO:0000256" key="1">
    <source>
        <dbReference type="SAM" id="MobiDB-lite"/>
    </source>
</evidence>
<sequence>MEGAAARKRGFWDGLSGGEPVTPGRSTDPKRMLARSTEGEDDDQDQLDISRPTEVIPSPWTKCSMKGDRQWKQQLESVGRLRAQEPPCPGAHRKKMNTRTLTMGQQLPRNRAYYCL</sequence>
<comment type="caution">
    <text evidence="2">The sequence shown here is derived from an EMBL/GenBank/DDBJ whole genome shotgun (WGS) entry which is preliminary data.</text>
</comment>
<gene>
    <name evidence="2" type="ORF">NDU88_005598</name>
</gene>
<organism evidence="2 3">
    <name type="scientific">Pleurodeles waltl</name>
    <name type="common">Iberian ribbed newt</name>
    <dbReference type="NCBI Taxonomy" id="8319"/>
    <lineage>
        <taxon>Eukaryota</taxon>
        <taxon>Metazoa</taxon>
        <taxon>Chordata</taxon>
        <taxon>Craniata</taxon>
        <taxon>Vertebrata</taxon>
        <taxon>Euteleostomi</taxon>
        <taxon>Amphibia</taxon>
        <taxon>Batrachia</taxon>
        <taxon>Caudata</taxon>
        <taxon>Salamandroidea</taxon>
        <taxon>Salamandridae</taxon>
        <taxon>Pleurodelinae</taxon>
        <taxon>Pleurodeles</taxon>
    </lineage>
</organism>
<name>A0AAV7MWX5_PLEWA</name>